<keyword evidence="6 8" id="KW-0503">Monooxygenase</keyword>
<accession>A0A6M2CMB0</accession>
<keyword evidence="8" id="KW-0496">Mitochondrion</keyword>
<dbReference type="OrthoDB" id="275371at2759"/>
<comment type="similarity">
    <text evidence="8">Belongs to the COQ7 family.</text>
</comment>
<dbReference type="KEGG" id="rmp:119163023"/>
<feature type="binding site" evidence="8">
    <location>
        <position position="55"/>
    </location>
    <ligand>
        <name>Fe cation</name>
        <dbReference type="ChEBI" id="CHEBI:24875"/>
        <label>1</label>
    </ligand>
</feature>
<name>A0A6M2CMB0_RHIMP</name>
<dbReference type="VEuPathDB" id="VectorBase:LOC119163023"/>
<evidence type="ECO:0000256" key="7">
    <source>
        <dbReference type="ARBA" id="ARBA00023136"/>
    </source>
</evidence>
<evidence type="ECO:0000256" key="2">
    <source>
        <dbReference type="ARBA" id="ARBA00022688"/>
    </source>
</evidence>
<keyword evidence="3 8" id="KW-0479">Metal-binding</keyword>
<dbReference type="RefSeq" id="XP_037270813.1">
    <property type="nucleotide sequence ID" value="XM_037414916.2"/>
</dbReference>
<feature type="binding site" evidence="8">
    <location>
        <position position="85"/>
    </location>
    <ligand>
        <name>Fe cation</name>
        <dbReference type="ChEBI" id="CHEBI:24875"/>
        <label>1</label>
    </ligand>
</feature>
<comment type="cofactor">
    <cofactor evidence="8">
        <name>Fe cation</name>
        <dbReference type="ChEBI" id="CHEBI:24875"/>
    </cofactor>
    <text evidence="8">Binds 2 iron ions per subunit.</text>
</comment>
<dbReference type="GO" id="GO:0005634">
    <property type="term" value="C:nucleus"/>
    <property type="evidence" value="ECO:0007669"/>
    <property type="project" value="TreeGrafter"/>
</dbReference>
<evidence type="ECO:0000256" key="8">
    <source>
        <dbReference type="HAMAP-Rule" id="MF_03194"/>
    </source>
</evidence>
<evidence type="ECO:0000256" key="1">
    <source>
        <dbReference type="ARBA" id="ARBA00004749"/>
    </source>
</evidence>
<feature type="binding site" evidence="8">
    <location>
        <position position="82"/>
    </location>
    <ligand>
        <name>Fe cation</name>
        <dbReference type="ChEBI" id="CHEBI:24875"/>
        <label>2</label>
    </ligand>
</feature>
<protein>
    <recommendedName>
        <fullName evidence="8">5-demethoxyubiquinone hydroxylase, mitochondrial</fullName>
        <shortName evidence="8">DMQ hydroxylase</shortName>
        <ecNumber evidence="8">1.14.99.60</ecNumber>
    </recommendedName>
    <alternativeName>
        <fullName evidence="8">Ubiquinone biosynthesis monooxygenase COQ7</fullName>
    </alternativeName>
</protein>
<sequence>MQVMDCVANRVKPLARLHIRAALLSSTRRSSDDASLRRRRRLLYDRILRVDLAGELGADRIYAGQMCVLGRDPVVQHMWEQEKEHLRAFERLLTQHRARPSALRPLWGSAGFALGFATALLGQRGAMACTVAVESVIAEHYDNQIRELLANAGEDHAELLDLLRRCRDDEQGHHDAGLEHGAEEAPLYGLLTATIKAGCRGAIWVAERI</sequence>
<evidence type="ECO:0000256" key="3">
    <source>
        <dbReference type="ARBA" id="ARBA00022723"/>
    </source>
</evidence>
<evidence type="ECO:0000313" key="9">
    <source>
        <dbReference type="EMBL" id="NOV34586.1"/>
    </source>
</evidence>
<keyword evidence="8" id="KW-0999">Mitochondrion inner membrane</keyword>
<dbReference type="InterPro" id="IPR009078">
    <property type="entry name" value="Ferritin-like_SF"/>
</dbReference>
<dbReference type="InterPro" id="IPR011566">
    <property type="entry name" value="Ubq_synth_Coq7"/>
</dbReference>
<dbReference type="PANTHER" id="PTHR11237:SF4">
    <property type="entry name" value="5-DEMETHOXYUBIQUINONE HYDROXYLASE, MITOCHONDRIAL"/>
    <property type="match status" value="1"/>
</dbReference>
<dbReference type="EC" id="1.14.99.60" evidence="8"/>
<dbReference type="HAMAP" id="MF_01658">
    <property type="entry name" value="COQ7"/>
    <property type="match status" value="1"/>
</dbReference>
<dbReference type="GO" id="GO:0046872">
    <property type="term" value="F:metal ion binding"/>
    <property type="evidence" value="ECO:0007669"/>
    <property type="project" value="UniProtKB-KW"/>
</dbReference>
<dbReference type="GO" id="GO:0016709">
    <property type="term" value="F:oxidoreductase activity, acting on paired donors, with incorporation or reduction of molecular oxygen, NAD(P)H as one donor, and incorporation of one atom of oxygen"/>
    <property type="evidence" value="ECO:0007669"/>
    <property type="project" value="UniProtKB-UniRule"/>
</dbReference>
<evidence type="ECO:0000256" key="5">
    <source>
        <dbReference type="ARBA" id="ARBA00023004"/>
    </source>
</evidence>
<comment type="subunit">
    <text evidence="8">Component of a multi-subunit COQ enzyme complex.</text>
</comment>
<dbReference type="UniPathway" id="UPA00232"/>
<organism evidence="9">
    <name type="scientific">Rhipicephalus microplus</name>
    <name type="common">Cattle tick</name>
    <name type="synonym">Boophilus microplus</name>
    <dbReference type="NCBI Taxonomy" id="6941"/>
    <lineage>
        <taxon>Eukaryota</taxon>
        <taxon>Metazoa</taxon>
        <taxon>Ecdysozoa</taxon>
        <taxon>Arthropoda</taxon>
        <taxon>Chelicerata</taxon>
        <taxon>Arachnida</taxon>
        <taxon>Acari</taxon>
        <taxon>Parasitiformes</taxon>
        <taxon>Ixodida</taxon>
        <taxon>Ixodoidea</taxon>
        <taxon>Ixodidae</taxon>
        <taxon>Rhipicephalinae</taxon>
        <taxon>Rhipicephalus</taxon>
        <taxon>Boophilus</taxon>
    </lineage>
</organism>
<dbReference type="GO" id="GO:0006744">
    <property type="term" value="P:ubiquinone biosynthetic process"/>
    <property type="evidence" value="ECO:0007669"/>
    <property type="project" value="UniProtKB-UniRule"/>
</dbReference>
<dbReference type="GeneID" id="119163023"/>
<proteinExistence type="inferred from homology"/>
<feature type="binding site" evidence="8">
    <location>
        <position position="134"/>
    </location>
    <ligand>
        <name>Fe cation</name>
        <dbReference type="ChEBI" id="CHEBI:24875"/>
        <label>2</label>
    </ligand>
</feature>
<evidence type="ECO:0000256" key="6">
    <source>
        <dbReference type="ARBA" id="ARBA00023033"/>
    </source>
</evidence>
<dbReference type="GO" id="GO:2000377">
    <property type="term" value="P:regulation of reactive oxygen species metabolic process"/>
    <property type="evidence" value="ECO:0007669"/>
    <property type="project" value="TreeGrafter"/>
</dbReference>
<dbReference type="Pfam" id="PF03232">
    <property type="entry name" value="COQ7"/>
    <property type="match status" value="1"/>
</dbReference>
<keyword evidence="2 8" id="KW-0831">Ubiquinone biosynthesis</keyword>
<evidence type="ECO:0000256" key="4">
    <source>
        <dbReference type="ARBA" id="ARBA00023002"/>
    </source>
</evidence>
<dbReference type="GO" id="GO:0008340">
    <property type="term" value="P:determination of adult lifespan"/>
    <property type="evidence" value="ECO:0007669"/>
    <property type="project" value="TreeGrafter"/>
</dbReference>
<keyword evidence="7 8" id="KW-0472">Membrane</keyword>
<keyword evidence="5 8" id="KW-0408">Iron</keyword>
<dbReference type="SUPFAM" id="SSF47240">
    <property type="entry name" value="Ferritin-like"/>
    <property type="match status" value="1"/>
</dbReference>
<dbReference type="PANTHER" id="PTHR11237">
    <property type="entry name" value="COENZYME Q10 BIOSYNTHESIS PROTEIN 7"/>
    <property type="match status" value="1"/>
</dbReference>
<comment type="pathway">
    <text evidence="1 8">Cofactor biosynthesis; ubiquinone biosynthesis.</text>
</comment>
<dbReference type="OMA" id="WSTAVMG"/>
<feature type="binding site" evidence="8">
    <location>
        <position position="170"/>
    </location>
    <ligand>
        <name>Fe cation</name>
        <dbReference type="ChEBI" id="CHEBI:24875"/>
        <label>1</label>
    </ligand>
</feature>
<comment type="catalytic activity">
    <reaction evidence="8">
        <text>a 5-methoxy-2-methyl-3-(all-trans-polyprenyl)benzene-1,4-diol + AH2 + O2 = a 3-demethylubiquinol + A + H2O</text>
        <dbReference type="Rhea" id="RHEA:50908"/>
        <dbReference type="Rhea" id="RHEA-COMP:10859"/>
        <dbReference type="Rhea" id="RHEA-COMP:10914"/>
        <dbReference type="ChEBI" id="CHEBI:13193"/>
        <dbReference type="ChEBI" id="CHEBI:15377"/>
        <dbReference type="ChEBI" id="CHEBI:15379"/>
        <dbReference type="ChEBI" id="CHEBI:17499"/>
        <dbReference type="ChEBI" id="CHEBI:84167"/>
        <dbReference type="ChEBI" id="CHEBI:84422"/>
        <dbReference type="EC" id="1.14.99.60"/>
    </reaction>
</comment>
<dbReference type="RefSeq" id="XP_037270814.1">
    <property type="nucleotide sequence ID" value="XM_037414917.2"/>
</dbReference>
<dbReference type="GO" id="GO:0031314">
    <property type="term" value="C:extrinsic component of mitochondrial inner membrane"/>
    <property type="evidence" value="ECO:0007669"/>
    <property type="project" value="UniProtKB-UniRule"/>
</dbReference>
<dbReference type="GO" id="GO:0008682">
    <property type="term" value="F:3-demethoxyubiquinol 3-hydroxylase activity"/>
    <property type="evidence" value="ECO:0007669"/>
    <property type="project" value="UniProtKB-EC"/>
</dbReference>
<dbReference type="CTD" id="10229"/>
<dbReference type="CDD" id="cd01042">
    <property type="entry name" value="DMQH"/>
    <property type="match status" value="1"/>
</dbReference>
<feature type="binding site" evidence="8">
    <location>
        <position position="82"/>
    </location>
    <ligand>
        <name>Fe cation</name>
        <dbReference type="ChEBI" id="CHEBI:24875"/>
        <label>1</label>
    </ligand>
</feature>
<feature type="binding site" evidence="8">
    <location>
        <position position="170"/>
    </location>
    <ligand>
        <name>Fe cation</name>
        <dbReference type="ChEBI" id="CHEBI:24875"/>
        <label>2</label>
    </ligand>
</feature>
<keyword evidence="4 8" id="KW-0560">Oxidoreductase</keyword>
<dbReference type="EMBL" id="GHWJ01001849">
    <property type="protein sequence ID" value="NOV34586.1"/>
    <property type="molecule type" value="Transcribed_RNA"/>
</dbReference>
<feature type="binding site" evidence="8">
    <location>
        <position position="173"/>
    </location>
    <ligand>
        <name>Fe cation</name>
        <dbReference type="ChEBI" id="CHEBI:24875"/>
        <label>2</label>
    </ligand>
</feature>
<dbReference type="GO" id="GO:0010468">
    <property type="term" value="P:regulation of gene expression"/>
    <property type="evidence" value="ECO:0007669"/>
    <property type="project" value="TreeGrafter"/>
</dbReference>
<dbReference type="AlphaFoldDB" id="A0A6M2CMB0"/>
<reference evidence="9" key="1">
    <citation type="submission" date="2019-09" db="EMBL/GenBank/DDBJ databases">
        <title>Organ-specific transcriptomic study of the physiology of the cattle tick, Rhipicephalus microplus.</title>
        <authorList>
            <person name="Tirloni L."/>
            <person name="Braz G."/>
            <person name="Gandara A.C.P."/>
            <person name="Sabadin G.A."/>
            <person name="da Silva R.M."/>
            <person name="Guizzo M.G."/>
            <person name="Machado J.A."/>
            <person name="Costa E.P."/>
            <person name="Gomes H.F."/>
            <person name="Moraes J."/>
            <person name="Mota M.B.S."/>
            <person name="Mesquita R.D."/>
            <person name="Alvarenga P.H."/>
            <person name="Alves F."/>
            <person name="Seixas A."/>
            <person name="da Fonseca R.N."/>
            <person name="Fogaca A."/>
            <person name="Logullo C."/>
            <person name="Tanaka A."/>
            <person name="Daffre S."/>
            <person name="Termignoni C."/>
            <person name="Vaz I.S.Jr."/>
            <person name="Oliveira P.L."/>
            <person name="Ribeiro J.M."/>
        </authorList>
    </citation>
    <scope>NUCLEOTIDE SEQUENCE</scope>
    <source>
        <strain evidence="9">Porto Alegre</strain>
    </source>
</reference>
<comment type="function">
    <text evidence="8">Catalyzes the hydroxylation of 2-polyprenyl-3-methyl-6-methoxy-1,4-benzoquinol (DMQH2) during ubiquinone biosynthesis. Has also a structural role in the COQ enzyme complex, stabilizing other COQ polypeptides. Involved in lifespan determination in a ubiquinone-independent manner.</text>
</comment>
<comment type="subcellular location">
    <subcellularLocation>
        <location evidence="8">Mitochondrion inner membrane</location>
        <topology evidence="8">Peripheral membrane protein</topology>
        <orientation evidence="8">Matrix side</orientation>
    </subcellularLocation>
</comment>